<organism evidence="1 2">
    <name type="scientific">Paraburkholderia fungorum</name>
    <dbReference type="NCBI Taxonomy" id="134537"/>
    <lineage>
        <taxon>Bacteria</taxon>
        <taxon>Pseudomonadati</taxon>
        <taxon>Pseudomonadota</taxon>
        <taxon>Betaproteobacteria</taxon>
        <taxon>Burkholderiales</taxon>
        <taxon>Burkholderiaceae</taxon>
        <taxon>Paraburkholderia</taxon>
    </lineage>
</organism>
<evidence type="ECO:0000313" key="1">
    <source>
        <dbReference type="EMBL" id="SDQ26128.1"/>
    </source>
</evidence>
<proteinExistence type="predicted"/>
<keyword evidence="2" id="KW-1185">Reference proteome</keyword>
<reference evidence="2" key="1">
    <citation type="submission" date="2016-10" db="EMBL/GenBank/DDBJ databases">
        <authorList>
            <person name="Varghese N."/>
            <person name="Submissions S."/>
        </authorList>
    </citation>
    <scope>NUCLEOTIDE SEQUENCE [LARGE SCALE GENOMIC DNA]</scope>
    <source>
        <strain evidence="2">GAS106B</strain>
    </source>
</reference>
<accession>A0A1H0ZF87</accession>
<sequence>MALHSPAARHCVAKFAAFNQYCNVVCDTSRKPLNVGAGLASMRGECATR</sequence>
<gene>
    <name evidence="1" type="ORF">SAMN05443245_0620</name>
</gene>
<evidence type="ECO:0000313" key="2">
    <source>
        <dbReference type="Proteomes" id="UP000183487"/>
    </source>
</evidence>
<protein>
    <submittedName>
        <fullName evidence="1">Uncharacterized protein</fullName>
    </submittedName>
</protein>
<dbReference type="AlphaFoldDB" id="A0A1H0ZF87"/>
<name>A0A1H0ZF87_9BURK</name>
<dbReference type="EMBL" id="FNKP01000001">
    <property type="protein sequence ID" value="SDQ26128.1"/>
    <property type="molecule type" value="Genomic_DNA"/>
</dbReference>
<dbReference type="Proteomes" id="UP000183487">
    <property type="component" value="Unassembled WGS sequence"/>
</dbReference>